<gene>
    <name evidence="1" type="ordered locus">Sulku_2742</name>
</gene>
<reference evidence="1 2" key="1">
    <citation type="journal article" date="2012" name="Stand. Genomic Sci.">
        <title>Complete genome sequence of the sulfur compounds oxidizing chemolithoautotroph Sulfuricurvum kujiense type strain (YK-1(T)).</title>
        <authorList>
            <person name="Han C."/>
            <person name="Kotsyurbenko O."/>
            <person name="Chertkov O."/>
            <person name="Held B."/>
            <person name="Lapidus A."/>
            <person name="Nolan M."/>
            <person name="Lucas S."/>
            <person name="Hammon N."/>
            <person name="Deshpande S."/>
            <person name="Cheng J.F."/>
            <person name="Tapia R."/>
            <person name="Goodwin L.A."/>
            <person name="Pitluck S."/>
            <person name="Liolios K."/>
            <person name="Pagani I."/>
            <person name="Ivanova N."/>
            <person name="Mavromatis K."/>
            <person name="Mikhailova N."/>
            <person name="Pati A."/>
            <person name="Chen A."/>
            <person name="Palaniappan K."/>
            <person name="Land M."/>
            <person name="Hauser L."/>
            <person name="Chang Y.J."/>
            <person name="Jeffries C.D."/>
            <person name="Brambilla E.M."/>
            <person name="Rohde M."/>
            <person name="Spring S."/>
            <person name="Sikorski J."/>
            <person name="Goker M."/>
            <person name="Woyke T."/>
            <person name="Bristow J."/>
            <person name="Eisen J.A."/>
            <person name="Markowitz V."/>
            <person name="Hugenholtz P."/>
            <person name="Kyrpides N.C."/>
            <person name="Klenk H.P."/>
            <person name="Detter J.C."/>
        </authorList>
    </citation>
    <scope>NUCLEOTIDE SEQUENCE [LARGE SCALE GENOMIC DNA]</scope>
    <source>
        <strain evidence="2">ATCC BAA-921 / DSM 16994 / JCM 11577 / YK-1</strain>
    </source>
</reference>
<geneLocation type="plasmid" evidence="1 2">
    <name>pSULKU02</name>
</geneLocation>
<dbReference type="HOGENOM" id="CLU_2412074_0_0_7"/>
<evidence type="ECO:0000313" key="2">
    <source>
        <dbReference type="Proteomes" id="UP000008721"/>
    </source>
</evidence>
<dbReference type="AlphaFoldDB" id="E4U3X6"/>
<organism evidence="1 2">
    <name type="scientific">Sulfuricurvum kujiense (strain ATCC BAA-921 / DSM 16994 / JCM 11577 / YK-1)</name>
    <dbReference type="NCBI Taxonomy" id="709032"/>
    <lineage>
        <taxon>Bacteria</taxon>
        <taxon>Pseudomonadati</taxon>
        <taxon>Campylobacterota</taxon>
        <taxon>Epsilonproteobacteria</taxon>
        <taxon>Campylobacterales</taxon>
        <taxon>Sulfurimonadaceae</taxon>
        <taxon>Sulfuricurvum</taxon>
    </lineage>
</organism>
<dbReference type="KEGG" id="sku:Sulku_2742"/>
<evidence type="ECO:0000313" key="1">
    <source>
        <dbReference type="EMBL" id="ADR35392.1"/>
    </source>
</evidence>
<sequence>MNSYGILNKDKYVHLRLKSIASNFFKKEGLFNKDNFDFIAEEADGSIDIKMYYNNIQEIITLIQRWMPFISIQGDLSEVVYKTIQMNYEQLQ</sequence>
<proteinExistence type="predicted"/>
<dbReference type="Proteomes" id="UP000008721">
    <property type="component" value="Plasmid pSULKU02"/>
</dbReference>
<dbReference type="OrthoDB" id="6521217at2"/>
<protein>
    <recommendedName>
        <fullName evidence="3">WYL domain-containing protein</fullName>
    </recommendedName>
</protein>
<accession>E4U3X6</accession>
<keyword evidence="2" id="KW-1185">Reference proteome</keyword>
<dbReference type="EMBL" id="CP002357">
    <property type="protein sequence ID" value="ADR35392.1"/>
    <property type="molecule type" value="Genomic_DNA"/>
</dbReference>
<dbReference type="RefSeq" id="WP_013450003.1">
    <property type="nucleotide sequence ID" value="NC_014755.1"/>
</dbReference>
<evidence type="ECO:0008006" key="3">
    <source>
        <dbReference type="Google" id="ProtNLM"/>
    </source>
</evidence>
<keyword evidence="1" id="KW-0614">Plasmid</keyword>
<name>E4U3X6_SULKY</name>